<feature type="domain" description="Bud22" evidence="2">
    <location>
        <begin position="43"/>
        <end position="379"/>
    </location>
</feature>
<feature type="compositionally biased region" description="Acidic residues" evidence="1">
    <location>
        <begin position="196"/>
        <end position="215"/>
    </location>
</feature>
<keyword evidence="4" id="KW-1185">Reference proteome</keyword>
<feature type="compositionally biased region" description="Basic residues" evidence="1">
    <location>
        <begin position="14"/>
        <end position="26"/>
    </location>
</feature>
<feature type="compositionally biased region" description="Acidic residues" evidence="1">
    <location>
        <begin position="350"/>
        <end position="359"/>
    </location>
</feature>
<accession>A0AAD7TGD2</accession>
<evidence type="ECO:0000313" key="4">
    <source>
        <dbReference type="Proteomes" id="UP001215151"/>
    </source>
</evidence>
<feature type="compositionally biased region" description="Acidic residues" evidence="1">
    <location>
        <begin position="231"/>
        <end position="305"/>
    </location>
</feature>
<feature type="region of interest" description="Disordered" evidence="1">
    <location>
        <begin position="1"/>
        <end position="45"/>
    </location>
</feature>
<protein>
    <recommendedName>
        <fullName evidence="2">Bud22 domain-containing protein</fullName>
    </recommendedName>
</protein>
<feature type="compositionally biased region" description="Basic residues" evidence="1">
    <location>
        <begin position="369"/>
        <end position="378"/>
    </location>
</feature>
<feature type="region of interest" description="Disordered" evidence="1">
    <location>
        <begin position="186"/>
        <end position="380"/>
    </location>
</feature>
<sequence length="417" mass="45369">MAHPNDAEGTATRGTKRKRSAGKKTHGPPVKRETQGELISKKLHHGLHEVRKAAKKAEAFEIRKLVKRLKTARGEKPKKGNVKTDDPAELERQLDVLKVTFSPEHIDHEPFANTALRTKILKDRMLSENEDVKAALAEKLSDNLVQPQAPGSSAAKVHGRLLSSKIIADVVHTVVDSLKAILDPSLAKSKAKSQEPELDGEESGEEDEGEEEDIDADRRPAKVKKARLANSDEEEGVSDDEEAVDDAGWESGTVDENDDGAGWESGTVDDGEPGLMASDDEDESEGDAGEGQQEESEDEDEDEDSADKQPPRKVKALPAAKDPKGKSKAVGAESTFLPSLSVGFTRGDSDASDLSDADAEAAAADLPRKNRRGQRARRAYVPSPPSFRKLQSLVSIHHLRSHFFLLLSWFVLSHSTI</sequence>
<dbReference type="InterPro" id="IPR015158">
    <property type="entry name" value="Bud22_dom"/>
</dbReference>
<dbReference type="Proteomes" id="UP001215151">
    <property type="component" value="Unassembled WGS sequence"/>
</dbReference>
<evidence type="ECO:0000259" key="2">
    <source>
        <dbReference type="Pfam" id="PF09073"/>
    </source>
</evidence>
<comment type="caution">
    <text evidence="3">The sequence shown here is derived from an EMBL/GenBank/DDBJ whole genome shotgun (WGS) entry which is preliminary data.</text>
</comment>
<name>A0AAD7TGD2_9APHY</name>
<reference evidence="3" key="1">
    <citation type="submission" date="2022-11" db="EMBL/GenBank/DDBJ databases">
        <title>Genome Sequence of Cubamyces cubensis.</title>
        <authorList>
            <person name="Buettner E."/>
        </authorList>
    </citation>
    <scope>NUCLEOTIDE SEQUENCE</scope>
    <source>
        <strain evidence="3">MPL-01</strain>
    </source>
</reference>
<evidence type="ECO:0000313" key="3">
    <source>
        <dbReference type="EMBL" id="KAJ8453540.1"/>
    </source>
</evidence>
<evidence type="ECO:0000256" key="1">
    <source>
        <dbReference type="SAM" id="MobiDB-lite"/>
    </source>
</evidence>
<dbReference type="EMBL" id="JAPEVG010001270">
    <property type="protein sequence ID" value="KAJ8453540.1"/>
    <property type="molecule type" value="Genomic_DNA"/>
</dbReference>
<gene>
    <name evidence="3" type="ORF">ONZ51_g13539</name>
</gene>
<organism evidence="3 4">
    <name type="scientific">Trametes cubensis</name>
    <dbReference type="NCBI Taxonomy" id="1111947"/>
    <lineage>
        <taxon>Eukaryota</taxon>
        <taxon>Fungi</taxon>
        <taxon>Dikarya</taxon>
        <taxon>Basidiomycota</taxon>
        <taxon>Agaricomycotina</taxon>
        <taxon>Agaricomycetes</taxon>
        <taxon>Polyporales</taxon>
        <taxon>Polyporaceae</taxon>
        <taxon>Trametes</taxon>
    </lineage>
</organism>
<proteinExistence type="predicted"/>
<dbReference type="AlphaFoldDB" id="A0AAD7TGD2"/>
<dbReference type="Pfam" id="PF09073">
    <property type="entry name" value="BUD22"/>
    <property type="match status" value="1"/>
</dbReference>